<proteinExistence type="predicted"/>
<reference evidence="1 2" key="1">
    <citation type="submission" date="2015-09" db="EMBL/GenBank/DDBJ databases">
        <authorList>
            <consortium name="Pathogen Informatics"/>
        </authorList>
    </citation>
    <scope>NUCLEOTIDE SEQUENCE [LARGE SCALE GENOMIC DNA]</scope>
    <source>
        <strain evidence="1 2">2789STDY5608854</strain>
    </source>
</reference>
<dbReference type="RefSeq" id="WP_157081565.1">
    <property type="nucleotide sequence ID" value="NZ_JADMOW010000015.1"/>
</dbReference>
<dbReference type="EMBL" id="CYZT01000004">
    <property type="protein sequence ID" value="CUN59236.1"/>
    <property type="molecule type" value="Genomic_DNA"/>
</dbReference>
<organism evidence="1 2">
    <name type="scientific">Flavonifractor plautii</name>
    <name type="common">Fusobacterium plautii</name>
    <dbReference type="NCBI Taxonomy" id="292800"/>
    <lineage>
        <taxon>Bacteria</taxon>
        <taxon>Bacillati</taxon>
        <taxon>Bacillota</taxon>
        <taxon>Clostridia</taxon>
        <taxon>Eubacteriales</taxon>
        <taxon>Oscillospiraceae</taxon>
        <taxon>Flavonifractor</taxon>
    </lineage>
</organism>
<dbReference type="AlphaFoldDB" id="A0A173Y7V3"/>
<dbReference type="Proteomes" id="UP000095746">
    <property type="component" value="Unassembled WGS sequence"/>
</dbReference>
<evidence type="ECO:0000313" key="1">
    <source>
        <dbReference type="EMBL" id="CUN59236.1"/>
    </source>
</evidence>
<protein>
    <submittedName>
        <fullName evidence="1">Uncharacterized protein</fullName>
    </submittedName>
</protein>
<evidence type="ECO:0000313" key="2">
    <source>
        <dbReference type="Proteomes" id="UP000095746"/>
    </source>
</evidence>
<gene>
    <name evidence="1" type="ORF">ERS852411_00155</name>
</gene>
<accession>A0A173Y7V3</accession>
<name>A0A173Y7V3_FLAPL</name>
<sequence>MEERSTDPGVVSDLERLAMRGEEMPDGLSLADQEFFQGLAYIYARYRMKVIDRATGSREKGKLRHAYEQRKNLEEFQKKLADKRSKTLRETESAITRYRKERTLEAADMLADIIDGATL</sequence>